<reference evidence="2 3" key="1">
    <citation type="journal article" date="2024" name="BMC Genomics">
        <title>Genome assembly of redclaw crayfish (Cherax quadricarinatus) provides insights into its immune adaptation and hypoxia tolerance.</title>
        <authorList>
            <person name="Liu Z."/>
            <person name="Zheng J."/>
            <person name="Li H."/>
            <person name="Fang K."/>
            <person name="Wang S."/>
            <person name="He J."/>
            <person name="Zhou D."/>
            <person name="Weng S."/>
            <person name="Chi M."/>
            <person name="Gu Z."/>
            <person name="He J."/>
            <person name="Li F."/>
            <person name="Wang M."/>
        </authorList>
    </citation>
    <scope>NUCLEOTIDE SEQUENCE [LARGE SCALE GENOMIC DNA]</scope>
    <source>
        <strain evidence="2">ZL_2023a</strain>
    </source>
</reference>
<dbReference type="InterPro" id="IPR051560">
    <property type="entry name" value="MAM_domain-containing"/>
</dbReference>
<feature type="non-terminal residue" evidence="2">
    <location>
        <position position="160"/>
    </location>
</feature>
<dbReference type="SMART" id="SM00137">
    <property type="entry name" value="MAM"/>
    <property type="match status" value="1"/>
</dbReference>
<organism evidence="2 3">
    <name type="scientific">Cherax quadricarinatus</name>
    <name type="common">Australian red claw crayfish</name>
    <dbReference type="NCBI Taxonomy" id="27406"/>
    <lineage>
        <taxon>Eukaryota</taxon>
        <taxon>Metazoa</taxon>
        <taxon>Ecdysozoa</taxon>
        <taxon>Arthropoda</taxon>
        <taxon>Crustacea</taxon>
        <taxon>Multicrustacea</taxon>
        <taxon>Malacostraca</taxon>
        <taxon>Eumalacostraca</taxon>
        <taxon>Eucarida</taxon>
        <taxon>Decapoda</taxon>
        <taxon>Pleocyemata</taxon>
        <taxon>Astacidea</taxon>
        <taxon>Parastacoidea</taxon>
        <taxon>Parastacidae</taxon>
        <taxon>Cherax</taxon>
    </lineage>
</organism>
<dbReference type="Proteomes" id="UP001445076">
    <property type="component" value="Unassembled WGS sequence"/>
</dbReference>
<evidence type="ECO:0000259" key="1">
    <source>
        <dbReference type="PROSITE" id="PS50060"/>
    </source>
</evidence>
<dbReference type="Gene3D" id="2.60.120.200">
    <property type="match status" value="1"/>
</dbReference>
<comment type="caution">
    <text evidence="2">The sequence shown here is derived from an EMBL/GenBank/DDBJ whole genome shotgun (WGS) entry which is preliminary data.</text>
</comment>
<dbReference type="InterPro" id="IPR013320">
    <property type="entry name" value="ConA-like_dom_sf"/>
</dbReference>
<name>A0AAW0XSR8_CHEQU</name>
<keyword evidence="3" id="KW-1185">Reference proteome</keyword>
<dbReference type="InterPro" id="IPR000998">
    <property type="entry name" value="MAM_dom"/>
</dbReference>
<dbReference type="AlphaFoldDB" id="A0AAW0XSR8"/>
<dbReference type="PANTHER" id="PTHR23282">
    <property type="entry name" value="APICAL ENDOSOMAL GLYCOPROTEIN PRECURSOR"/>
    <property type="match status" value="1"/>
</dbReference>
<dbReference type="PANTHER" id="PTHR23282:SF101">
    <property type="entry name" value="MAM DOMAIN-CONTAINING PROTEIN"/>
    <property type="match status" value="1"/>
</dbReference>
<sequence length="160" mass="17959">DDTDWFFGTGSSTFIDVAPNFDHTLWNPEGHFLYLDVPEGEVQVAQLLSQYLEGGPQCSFIFYYNMYGSGFGNLSVILRQDYGPTVTLLDMQSNDNQMSGVWQRAHLTEEMLPDEGAFQIILQGKSKNNHQGTIALDDFVFHSDCRLYGSTTTTTPHSTV</sequence>
<feature type="non-terminal residue" evidence="2">
    <location>
        <position position="1"/>
    </location>
</feature>
<evidence type="ECO:0000313" key="2">
    <source>
        <dbReference type="EMBL" id="KAK8747600.1"/>
    </source>
</evidence>
<feature type="domain" description="MAM" evidence="1">
    <location>
        <begin position="1"/>
        <end position="147"/>
    </location>
</feature>
<accession>A0AAW0XSR8</accession>
<dbReference type="Pfam" id="PF00629">
    <property type="entry name" value="MAM"/>
    <property type="match status" value="1"/>
</dbReference>
<gene>
    <name evidence="2" type="ORF">OTU49_016487</name>
</gene>
<proteinExistence type="predicted"/>
<dbReference type="SUPFAM" id="SSF49899">
    <property type="entry name" value="Concanavalin A-like lectins/glucanases"/>
    <property type="match status" value="1"/>
</dbReference>
<dbReference type="EMBL" id="JARKIK010000014">
    <property type="protein sequence ID" value="KAK8747600.1"/>
    <property type="molecule type" value="Genomic_DNA"/>
</dbReference>
<dbReference type="CDD" id="cd06263">
    <property type="entry name" value="MAM"/>
    <property type="match status" value="1"/>
</dbReference>
<protein>
    <recommendedName>
        <fullName evidence="1">MAM domain-containing protein</fullName>
    </recommendedName>
</protein>
<evidence type="ECO:0000313" key="3">
    <source>
        <dbReference type="Proteomes" id="UP001445076"/>
    </source>
</evidence>
<dbReference type="GO" id="GO:0016020">
    <property type="term" value="C:membrane"/>
    <property type="evidence" value="ECO:0007669"/>
    <property type="project" value="InterPro"/>
</dbReference>
<dbReference type="PROSITE" id="PS50060">
    <property type="entry name" value="MAM_2"/>
    <property type="match status" value="1"/>
</dbReference>